<dbReference type="GO" id="GO:0016192">
    <property type="term" value="P:vesicle-mediated transport"/>
    <property type="evidence" value="ECO:0007669"/>
    <property type="project" value="InterPro"/>
</dbReference>
<evidence type="ECO:0000256" key="2">
    <source>
        <dbReference type="ARBA" id="ARBA00008550"/>
    </source>
</evidence>
<dbReference type="AlphaFoldDB" id="A0A4Y7MUF0"/>
<name>A0A4Y7MUF0_DAPPU</name>
<dbReference type="PANTHER" id="PTHR13559">
    <property type="entry name" value="INTRACELLULAR TRAFFIC PROTEIN-RELATED"/>
    <property type="match status" value="1"/>
</dbReference>
<evidence type="ECO:0000256" key="4">
    <source>
        <dbReference type="ARBA" id="ARBA00023212"/>
    </source>
</evidence>
<dbReference type="Pfam" id="PF19037">
    <property type="entry name" value="Fuz_longin_2"/>
    <property type="match status" value="1"/>
</dbReference>
<organism evidence="8">
    <name type="scientific">Daphnia pulex</name>
    <name type="common">Water flea</name>
    <dbReference type="NCBI Taxonomy" id="6669"/>
    <lineage>
        <taxon>Eukaryota</taxon>
        <taxon>Metazoa</taxon>
        <taxon>Ecdysozoa</taxon>
        <taxon>Arthropoda</taxon>
        <taxon>Crustacea</taxon>
        <taxon>Branchiopoda</taxon>
        <taxon>Diplostraca</taxon>
        <taxon>Cladocera</taxon>
        <taxon>Anomopoda</taxon>
        <taxon>Daphniidae</taxon>
        <taxon>Daphnia</taxon>
    </lineage>
</organism>
<dbReference type="EMBL" id="LR014677">
    <property type="protein sequence ID" value="SVE84296.1"/>
    <property type="molecule type" value="mRNA"/>
</dbReference>
<evidence type="ECO:0000256" key="3">
    <source>
        <dbReference type="ARBA" id="ARBA00022490"/>
    </source>
</evidence>
<sequence length="467" mass="53300">MWYNKFFISNGDKLRRCSVASLCRGEKIYRKICDIPGGLSVSIRNWINFRRNLFWSFVSITQKPLETVSSLKNINITGKCHLIYLSLYYLVTDLKQSFLQLLPLWMSYIWHEAIESVFIFATDSSLSTVHLKHILDLVSHTMVFYLGLEELVSVKNIERLKKDLKVCYPLIDTILDGLSPKEDLEDFCDLTNYTDVLCCTERSTFEGILNCFAESVGTVFGCLRVSGKVAAATPNWWTLDSVELLQIQLLLSNERYDTGIDIPIYLPVRSPKIPFRLVQWKLTQNSDVCLLCGPTPSLADLEKEVKRFWRTAFALLKSAESCYPANIPLDITLDKNVLSYLVVNTEKRRSLSSLSPHSTSGDAHSHLTAVRKRDILRTFYKTIVGTMINLPNSEDASHDSKEVFMNFEYYSLHALISEMYLILVLYPSGLHNHYLRSDNIKSVRRTSDAMTSICSLGADSTPTEMVR</sequence>
<reference evidence="8" key="1">
    <citation type="submission" date="2018-08" db="EMBL/GenBank/DDBJ databases">
        <authorList>
            <person name="Cornetti L."/>
        </authorList>
    </citation>
    <scope>NUCLEOTIDE SEQUENCE</scope>
    <source>
        <strain evidence="8">PA42</strain>
    </source>
</reference>
<feature type="domain" description="FUZ/MON1/HPS1 second Longin" evidence="6">
    <location>
        <begin position="217"/>
        <end position="310"/>
    </location>
</feature>
<evidence type="ECO:0000259" key="5">
    <source>
        <dbReference type="Pfam" id="PF19036"/>
    </source>
</evidence>
<proteinExistence type="evidence at transcript level"/>
<keyword evidence="4" id="KW-0206">Cytoskeleton</keyword>
<feature type="domain" description="FUZ/MON1/HPS1 first Longin" evidence="5">
    <location>
        <begin position="107"/>
        <end position="174"/>
    </location>
</feature>
<dbReference type="Pfam" id="PF19038">
    <property type="entry name" value="Fuz_longin_3"/>
    <property type="match status" value="1"/>
</dbReference>
<dbReference type="InterPro" id="IPR043971">
    <property type="entry name" value="FUZ/MON1/HPS1_longin_2"/>
</dbReference>
<comment type="subcellular location">
    <subcellularLocation>
        <location evidence="1">Cytoplasm</location>
        <location evidence="1">Cytoskeleton</location>
    </subcellularLocation>
</comment>
<protein>
    <submittedName>
        <fullName evidence="8">EOG090X07E6</fullName>
    </submittedName>
</protein>
<evidence type="ECO:0000259" key="6">
    <source>
        <dbReference type="Pfam" id="PF19037"/>
    </source>
</evidence>
<dbReference type="Pfam" id="PF19036">
    <property type="entry name" value="Fuz_longin_1"/>
    <property type="match status" value="1"/>
</dbReference>
<accession>A0A4Y7MUF0</accession>
<feature type="domain" description="FUZ/MON1/HPS1 third Longin" evidence="7">
    <location>
        <begin position="336"/>
        <end position="438"/>
    </location>
</feature>
<dbReference type="OrthoDB" id="74835at2759"/>
<dbReference type="InterPro" id="IPR043970">
    <property type="entry name" value="FUZ/MON1/HPS1_longin_3"/>
</dbReference>
<dbReference type="PANTHER" id="PTHR13559:SF1">
    <property type="entry name" value="PROTEIN FUZZY HOMOLOG"/>
    <property type="match status" value="1"/>
</dbReference>
<evidence type="ECO:0000313" key="8">
    <source>
        <dbReference type="EMBL" id="SVE84296.1"/>
    </source>
</evidence>
<evidence type="ECO:0000256" key="1">
    <source>
        <dbReference type="ARBA" id="ARBA00004245"/>
    </source>
</evidence>
<gene>
    <name evidence="8" type="primary">EOG090X07E6</name>
</gene>
<dbReference type="GO" id="GO:0005856">
    <property type="term" value="C:cytoskeleton"/>
    <property type="evidence" value="ECO:0007669"/>
    <property type="project" value="UniProtKB-SubCell"/>
</dbReference>
<dbReference type="InterPro" id="IPR043972">
    <property type="entry name" value="FUZ/MON1/HPS1_longin_1"/>
</dbReference>
<comment type="similarity">
    <text evidence="2">Belongs to the fuzzy family.</text>
</comment>
<keyword evidence="3" id="KW-0963">Cytoplasm</keyword>
<dbReference type="InterPro" id="IPR026069">
    <property type="entry name" value="Fuzzy"/>
</dbReference>
<evidence type="ECO:0000259" key="7">
    <source>
        <dbReference type="Pfam" id="PF19038"/>
    </source>
</evidence>